<evidence type="ECO:0000313" key="2">
    <source>
        <dbReference type="EMBL" id="MFC4490257.1"/>
    </source>
</evidence>
<comment type="similarity">
    <text evidence="1">Belongs to the peptidase S58 family.</text>
</comment>
<dbReference type="PANTHER" id="PTHR36512">
    <property type="entry name" value="D-AMINOPEPTIDASE"/>
    <property type="match status" value="1"/>
</dbReference>
<dbReference type="PANTHER" id="PTHR36512:SF3">
    <property type="entry name" value="BLR5678 PROTEIN"/>
    <property type="match status" value="1"/>
</dbReference>
<dbReference type="RefSeq" id="WP_231462719.1">
    <property type="nucleotide sequence ID" value="NZ_JAJOHW010000082.1"/>
</dbReference>
<gene>
    <name evidence="2" type="ORF">ACFO0R_11550</name>
</gene>
<comment type="caution">
    <text evidence="2">The sequence shown here is derived from an EMBL/GenBank/DDBJ whole genome shotgun (WGS) entry which is preliminary data.</text>
</comment>
<proteinExistence type="inferred from homology"/>
<organism evidence="2 3">
    <name type="scientific">Chromobacterium aquaticum</name>
    <dbReference type="NCBI Taxonomy" id="467180"/>
    <lineage>
        <taxon>Bacteria</taxon>
        <taxon>Pseudomonadati</taxon>
        <taxon>Pseudomonadota</taxon>
        <taxon>Betaproteobacteria</taxon>
        <taxon>Neisseriales</taxon>
        <taxon>Chromobacteriaceae</taxon>
        <taxon>Chromobacterium</taxon>
    </lineage>
</organism>
<evidence type="ECO:0000313" key="3">
    <source>
        <dbReference type="Proteomes" id="UP001595999"/>
    </source>
</evidence>
<dbReference type="Pfam" id="PF03576">
    <property type="entry name" value="Peptidase_S58"/>
    <property type="match status" value="1"/>
</dbReference>
<dbReference type="InterPro" id="IPR005321">
    <property type="entry name" value="Peptidase_S58_DmpA"/>
</dbReference>
<dbReference type="Proteomes" id="UP001595999">
    <property type="component" value="Unassembled WGS sequence"/>
</dbReference>
<keyword evidence="3" id="KW-1185">Reference proteome</keyword>
<dbReference type="Gene3D" id="3.60.70.12">
    <property type="entry name" value="L-amino peptidase D-ALA esterase/amidase"/>
    <property type="match status" value="1"/>
</dbReference>
<protein>
    <submittedName>
        <fullName evidence="2">P1 family peptidase</fullName>
    </submittedName>
</protein>
<dbReference type="InterPro" id="IPR016117">
    <property type="entry name" value="ArgJ-like_dom_sf"/>
</dbReference>
<accession>A0ABV8ZTH8</accession>
<sequence length="375" mass="39109">MTMQSRARSLGIRIGQGEPGALNAITDVPGVRVGHAEAWADFADGRRARTGVTVVEPRPGLARHAPCFAGVHVLNGNGDASGLEWLREAGMLTTAIALTNTHSVGVVRDALIVGEREAVAGEPQLYWTMPVVLETFDGLLNDINGFHVTAEHARAAQRAASGGLPAEGSVGGGSGMICHEFKGGIGTASRRLPAAAGGWTVGALLQANHGKRGSLLVEGYPVGRHLSCERIPSPFEQRRLPQPGMGSIVVVLATDAPLLPEQCRRLAQRAGIGIARTGGGTEDSSGDIFVAFATGNRDLPVSDYADKGPLCSEVRMVNADHLSPLFEAAAEAVEEAIVNALLAAGDMRGNHGHAAHGLTPRQLLTALDASGWRPR</sequence>
<evidence type="ECO:0000256" key="1">
    <source>
        <dbReference type="ARBA" id="ARBA00007068"/>
    </source>
</evidence>
<dbReference type="EMBL" id="JBHSEK010000006">
    <property type="protein sequence ID" value="MFC4490257.1"/>
    <property type="molecule type" value="Genomic_DNA"/>
</dbReference>
<dbReference type="CDD" id="cd02253">
    <property type="entry name" value="DmpA"/>
    <property type="match status" value="1"/>
</dbReference>
<name>A0ABV8ZTH8_9NEIS</name>
<dbReference type="SUPFAM" id="SSF56266">
    <property type="entry name" value="DmpA/ArgJ-like"/>
    <property type="match status" value="1"/>
</dbReference>
<reference evidence="3" key="1">
    <citation type="journal article" date="2019" name="Int. J. Syst. Evol. Microbiol.">
        <title>The Global Catalogue of Microorganisms (GCM) 10K type strain sequencing project: providing services to taxonomists for standard genome sequencing and annotation.</title>
        <authorList>
            <consortium name="The Broad Institute Genomics Platform"/>
            <consortium name="The Broad Institute Genome Sequencing Center for Infectious Disease"/>
            <person name="Wu L."/>
            <person name="Ma J."/>
        </authorList>
    </citation>
    <scope>NUCLEOTIDE SEQUENCE [LARGE SCALE GENOMIC DNA]</scope>
    <source>
        <strain evidence="3">CGMCC 4.7608</strain>
    </source>
</reference>